<dbReference type="AlphaFoldDB" id="A0A8S1MCB0"/>
<sequence length="83" mass="9560">MKIHLILVLLIAVNTQSFLKESAQQLIIPFAPIMIQEVVLQQETETAMAPEQEYFYNPETVLNSAKEQQILRGELQVKFTSQR</sequence>
<evidence type="ECO:0000313" key="3">
    <source>
        <dbReference type="Proteomes" id="UP000692954"/>
    </source>
</evidence>
<proteinExistence type="predicted"/>
<protein>
    <submittedName>
        <fullName evidence="2">Uncharacterized protein</fullName>
    </submittedName>
</protein>
<keyword evidence="3" id="KW-1185">Reference proteome</keyword>
<gene>
    <name evidence="2" type="ORF">PSON_ATCC_30995.1.T0310379</name>
</gene>
<dbReference type="EMBL" id="CAJJDN010000031">
    <property type="protein sequence ID" value="CAD8074226.1"/>
    <property type="molecule type" value="Genomic_DNA"/>
</dbReference>
<evidence type="ECO:0000313" key="2">
    <source>
        <dbReference type="EMBL" id="CAD8074226.1"/>
    </source>
</evidence>
<name>A0A8S1MCB0_9CILI</name>
<feature type="signal peptide" evidence="1">
    <location>
        <begin position="1"/>
        <end position="17"/>
    </location>
</feature>
<comment type="caution">
    <text evidence="2">The sequence shown here is derived from an EMBL/GenBank/DDBJ whole genome shotgun (WGS) entry which is preliminary data.</text>
</comment>
<keyword evidence="1" id="KW-0732">Signal</keyword>
<accession>A0A8S1MCB0</accession>
<feature type="chain" id="PRO_5035825569" evidence="1">
    <location>
        <begin position="18"/>
        <end position="83"/>
    </location>
</feature>
<reference evidence="2" key="1">
    <citation type="submission" date="2021-01" db="EMBL/GenBank/DDBJ databases">
        <authorList>
            <consortium name="Genoscope - CEA"/>
            <person name="William W."/>
        </authorList>
    </citation>
    <scope>NUCLEOTIDE SEQUENCE</scope>
</reference>
<evidence type="ECO:0000256" key="1">
    <source>
        <dbReference type="SAM" id="SignalP"/>
    </source>
</evidence>
<organism evidence="2 3">
    <name type="scientific">Paramecium sonneborni</name>
    <dbReference type="NCBI Taxonomy" id="65129"/>
    <lineage>
        <taxon>Eukaryota</taxon>
        <taxon>Sar</taxon>
        <taxon>Alveolata</taxon>
        <taxon>Ciliophora</taxon>
        <taxon>Intramacronucleata</taxon>
        <taxon>Oligohymenophorea</taxon>
        <taxon>Peniculida</taxon>
        <taxon>Parameciidae</taxon>
        <taxon>Paramecium</taxon>
    </lineage>
</organism>
<dbReference type="Proteomes" id="UP000692954">
    <property type="component" value="Unassembled WGS sequence"/>
</dbReference>